<comment type="caution">
    <text evidence="1">The sequence shown here is derived from an EMBL/GenBank/DDBJ whole genome shotgun (WGS) entry which is preliminary data.</text>
</comment>
<organism evidence="1 2">
    <name type="scientific">Labrys miyagiensis</name>
    <dbReference type="NCBI Taxonomy" id="346912"/>
    <lineage>
        <taxon>Bacteria</taxon>
        <taxon>Pseudomonadati</taxon>
        <taxon>Pseudomonadota</taxon>
        <taxon>Alphaproteobacteria</taxon>
        <taxon>Hyphomicrobiales</taxon>
        <taxon>Xanthobacteraceae</taxon>
        <taxon>Labrys</taxon>
    </lineage>
</organism>
<reference evidence="2" key="1">
    <citation type="journal article" date="2019" name="Int. J. Syst. Evol. Microbiol.">
        <title>The Global Catalogue of Microorganisms (GCM) 10K type strain sequencing project: providing services to taxonomists for standard genome sequencing and annotation.</title>
        <authorList>
            <consortium name="The Broad Institute Genomics Platform"/>
            <consortium name="The Broad Institute Genome Sequencing Center for Infectious Disease"/>
            <person name="Wu L."/>
            <person name="Ma J."/>
        </authorList>
    </citation>
    <scope>NUCLEOTIDE SEQUENCE [LARGE SCALE GENOMIC DNA]</scope>
    <source>
        <strain evidence="2">NBRC 101365</strain>
    </source>
</reference>
<evidence type="ECO:0000313" key="1">
    <source>
        <dbReference type="EMBL" id="GLS22382.1"/>
    </source>
</evidence>
<evidence type="ECO:0000313" key="2">
    <source>
        <dbReference type="Proteomes" id="UP001156882"/>
    </source>
</evidence>
<name>A0ABQ6CPV8_9HYPH</name>
<proteinExistence type="predicted"/>
<accession>A0ABQ6CPV8</accession>
<protein>
    <submittedName>
        <fullName evidence="1">Uncharacterized protein</fullName>
    </submittedName>
</protein>
<keyword evidence="2" id="KW-1185">Reference proteome</keyword>
<dbReference type="EMBL" id="BSPC01000063">
    <property type="protein sequence ID" value="GLS22382.1"/>
    <property type="molecule type" value="Genomic_DNA"/>
</dbReference>
<dbReference type="Proteomes" id="UP001156882">
    <property type="component" value="Unassembled WGS sequence"/>
</dbReference>
<gene>
    <name evidence="1" type="ORF">GCM10007874_54000</name>
</gene>
<sequence>MAGGKKLVEVDGHMRPVEIPDADMQNSWGKFGSVIGGNRDPVREEAEIVLTEWNAHFVTGRLGIGIR</sequence>